<dbReference type="Gene3D" id="2.60.40.150">
    <property type="entry name" value="C2 domain"/>
    <property type="match status" value="2"/>
</dbReference>
<dbReference type="FunFam" id="2.60.40.150:FF:000006">
    <property type="entry name" value="Synaptotagmin-like 5, isoform CRA_a"/>
    <property type="match status" value="1"/>
</dbReference>
<dbReference type="InterPro" id="IPR010911">
    <property type="entry name" value="Rab_BD"/>
</dbReference>
<keyword evidence="2" id="KW-0677">Repeat</keyword>
<evidence type="ECO:0008006" key="9">
    <source>
        <dbReference type="Google" id="ProtNLM"/>
    </source>
</evidence>
<dbReference type="SMART" id="SM00239">
    <property type="entry name" value="C2"/>
    <property type="match status" value="2"/>
</dbReference>
<feature type="region of interest" description="Disordered" evidence="4">
    <location>
        <begin position="1"/>
        <end position="59"/>
    </location>
</feature>
<dbReference type="GO" id="GO:0006886">
    <property type="term" value="P:intracellular protein transport"/>
    <property type="evidence" value="ECO:0007669"/>
    <property type="project" value="InterPro"/>
</dbReference>
<dbReference type="PANTHER" id="PTHR45716:SF2">
    <property type="entry name" value="BITESIZE, ISOFORM I"/>
    <property type="match status" value="1"/>
</dbReference>
<feature type="compositionally biased region" description="Acidic residues" evidence="4">
    <location>
        <begin position="244"/>
        <end position="253"/>
    </location>
</feature>
<dbReference type="SUPFAM" id="SSF49562">
    <property type="entry name" value="C2 domain (Calcium/lipid-binding domain, CaLB)"/>
    <property type="match status" value="2"/>
</dbReference>
<dbReference type="InterPro" id="IPR011011">
    <property type="entry name" value="Znf_FYVE_PHD"/>
</dbReference>
<keyword evidence="3" id="KW-0472">Membrane</keyword>
<dbReference type="Pfam" id="PF00168">
    <property type="entry name" value="C2"/>
    <property type="match status" value="2"/>
</dbReference>
<dbReference type="PANTHER" id="PTHR45716">
    <property type="entry name" value="BITESIZE, ISOFORM I"/>
    <property type="match status" value="1"/>
</dbReference>
<dbReference type="GO" id="GO:0031267">
    <property type="term" value="F:small GTPase binding"/>
    <property type="evidence" value="ECO:0007669"/>
    <property type="project" value="InterPro"/>
</dbReference>
<accession>A0AAE2D8W3</accession>
<dbReference type="CDD" id="cd08521">
    <property type="entry name" value="C2A_SLP"/>
    <property type="match status" value="1"/>
</dbReference>
<dbReference type="InterPro" id="IPR041282">
    <property type="entry name" value="FYVE_2"/>
</dbReference>
<dbReference type="InterPro" id="IPR035892">
    <property type="entry name" value="C2_domain_sf"/>
</dbReference>
<evidence type="ECO:0000259" key="6">
    <source>
        <dbReference type="PROSITE" id="PS50916"/>
    </source>
</evidence>
<gene>
    <name evidence="7" type="ORF">MN116_001089</name>
</gene>
<evidence type="ECO:0000259" key="5">
    <source>
        <dbReference type="PROSITE" id="PS50004"/>
    </source>
</evidence>
<sequence>MSYLNAKNPTVSRYIESNNDKSPTRPSSPQQTVRSRNSSTFIPDNRSISSTKSVKSYPRKGTTLAGANLTAEERKHLEEVLIRFDQFRQIEDSRVKRLRQEMIDKQKVRIKKSETTSEGHCNNCNALFVPLLQPAIRCVNCHGDFCRICTEKLPNTKIVMCKFCRFETLHKCKLGVWFTEQLKQARACGRVRGVSGPEALRSSMLRIQREAKSNNTSRSQGASMQELNSNDDSNAEGNYHEVNDQTDSEDEETNSNLSQSSLKKEDRTLTESSDVHPSEKHSQEFSCSSVQQYPEGTSTDENVNDRTDIGNNDDSRSVSLIHPKNEANESTIVKSVNIQRCNGEGGPVAEQFGANHQVQRGRYKKSKSLHNSQSLVDSGYVPQRTHSWTGDEIDPTIQKHHSSTPQLNKTSSSKEVDLHKQNAGFSSSECYSTSLTSETTSVAEKKLTPPCNELVPTRIITTQQKRLDSEVGSNLSIASGVYPNSVQTLTNFDSVKVLNVQDRRRRRSSSLNEIDFVYLSDIYHSTPLSKIDEKNFNESHTKCLNPAPSFRSLFQIRLDRNNASQGSSLSICSERESSYTHGIQISGELLMSIIYDGTYNALRVGIKQARDLAIADRKRNVTNPYVKCYLLPDRTKGSKRKTSHKKSTCNPVFDEEFKYYILKQDLTSRTLQVTVWHYNVLGSNLFLGEIFLPLTFHQFDETSHWYTLGEHRLVPAASHLQINRGEIVLALKLVPGEIGSNRGEIHVWIKSAKGLSASTDGVASQRDNVDPYVKIYMLPGKEKHSKQKTKVVRKNNNPEWNQAIIYRDIILSSLNQIGIEVSIWDHDRFSSNDFLGGCRLNCGSQNQPWMDATNAEKSAWLAMCERPNIWIEATIQLRPNLY</sequence>
<dbReference type="GO" id="GO:0005886">
    <property type="term" value="C:plasma membrane"/>
    <property type="evidence" value="ECO:0007669"/>
    <property type="project" value="TreeGrafter"/>
</dbReference>
<feature type="compositionally biased region" description="Basic and acidic residues" evidence="4">
    <location>
        <begin position="303"/>
        <end position="316"/>
    </location>
</feature>
<dbReference type="CDD" id="cd04020">
    <property type="entry name" value="C2B_SLP_1-2-3-4"/>
    <property type="match status" value="1"/>
</dbReference>
<dbReference type="EMBL" id="JALJAT010000001">
    <property type="protein sequence ID" value="KAK4475838.1"/>
    <property type="molecule type" value="Genomic_DNA"/>
</dbReference>
<evidence type="ECO:0000313" key="7">
    <source>
        <dbReference type="EMBL" id="KAK4475838.1"/>
    </source>
</evidence>
<evidence type="ECO:0000256" key="3">
    <source>
        <dbReference type="ARBA" id="ARBA00023136"/>
    </source>
</evidence>
<keyword evidence="8" id="KW-1185">Reference proteome</keyword>
<comment type="caution">
    <text evidence="7">The sequence shown here is derived from an EMBL/GenBank/DDBJ whole genome shotgun (WGS) entry which is preliminary data.</text>
</comment>
<comment type="subcellular location">
    <subcellularLocation>
        <location evidence="1">Membrane</location>
    </subcellularLocation>
</comment>
<dbReference type="GO" id="GO:0070382">
    <property type="term" value="C:exocytic vesicle"/>
    <property type="evidence" value="ECO:0007669"/>
    <property type="project" value="TreeGrafter"/>
</dbReference>
<dbReference type="Pfam" id="PF02318">
    <property type="entry name" value="FYVE_2"/>
    <property type="match status" value="1"/>
</dbReference>
<feature type="compositionally biased region" description="Polar residues" evidence="4">
    <location>
        <begin position="284"/>
        <end position="301"/>
    </location>
</feature>
<feature type="region of interest" description="Disordered" evidence="4">
    <location>
        <begin position="387"/>
        <end position="413"/>
    </location>
</feature>
<dbReference type="SUPFAM" id="SSF57903">
    <property type="entry name" value="FYVE/PHD zinc finger"/>
    <property type="match status" value="1"/>
</dbReference>
<feature type="compositionally biased region" description="Polar residues" evidence="4">
    <location>
        <begin position="24"/>
        <end position="54"/>
    </location>
</feature>
<feature type="domain" description="C2" evidence="5">
    <location>
        <begin position="723"/>
        <end position="861"/>
    </location>
</feature>
<dbReference type="PROSITE" id="PS50916">
    <property type="entry name" value="RABBD"/>
    <property type="match status" value="1"/>
</dbReference>
<reference evidence="7" key="2">
    <citation type="journal article" date="2023" name="Infect Dis Poverty">
        <title>Chromosome-scale genome of the human blood fluke Schistosoma mekongi and its implications for public health.</title>
        <authorList>
            <person name="Zhou M."/>
            <person name="Xu L."/>
            <person name="Xu D."/>
            <person name="Chen W."/>
            <person name="Khan J."/>
            <person name="Hu Y."/>
            <person name="Huang H."/>
            <person name="Wei H."/>
            <person name="Zhang Y."/>
            <person name="Chusongsang P."/>
            <person name="Tanasarnprasert K."/>
            <person name="Hu X."/>
            <person name="Limpanont Y."/>
            <person name="Lv Z."/>
        </authorList>
    </citation>
    <scope>NUCLEOTIDE SEQUENCE</scope>
    <source>
        <strain evidence="7">LV_2022a</strain>
    </source>
</reference>
<feature type="compositionally biased region" description="Basic and acidic residues" evidence="4">
    <location>
        <begin position="262"/>
        <end position="283"/>
    </location>
</feature>
<evidence type="ECO:0000313" key="8">
    <source>
        <dbReference type="Proteomes" id="UP001292079"/>
    </source>
</evidence>
<feature type="compositionally biased region" description="Polar residues" evidence="4">
    <location>
        <begin position="213"/>
        <end position="236"/>
    </location>
</feature>
<evidence type="ECO:0000256" key="2">
    <source>
        <dbReference type="ARBA" id="ARBA00022737"/>
    </source>
</evidence>
<dbReference type="InterPro" id="IPR013083">
    <property type="entry name" value="Znf_RING/FYVE/PHD"/>
</dbReference>
<feature type="domain" description="RabBD" evidence="6">
    <location>
        <begin position="63"/>
        <end position="119"/>
    </location>
</feature>
<dbReference type="Proteomes" id="UP001292079">
    <property type="component" value="Unassembled WGS sequence"/>
</dbReference>
<dbReference type="GO" id="GO:0006887">
    <property type="term" value="P:exocytosis"/>
    <property type="evidence" value="ECO:0007669"/>
    <property type="project" value="TreeGrafter"/>
</dbReference>
<dbReference type="PROSITE" id="PS50004">
    <property type="entry name" value="C2"/>
    <property type="match status" value="2"/>
</dbReference>
<dbReference type="GO" id="GO:0042043">
    <property type="term" value="F:neurexin family protein binding"/>
    <property type="evidence" value="ECO:0007669"/>
    <property type="project" value="TreeGrafter"/>
</dbReference>
<organism evidence="7 8">
    <name type="scientific">Schistosoma mekongi</name>
    <name type="common">Parasitic worm</name>
    <dbReference type="NCBI Taxonomy" id="38744"/>
    <lineage>
        <taxon>Eukaryota</taxon>
        <taxon>Metazoa</taxon>
        <taxon>Spiralia</taxon>
        <taxon>Lophotrochozoa</taxon>
        <taxon>Platyhelminthes</taxon>
        <taxon>Trematoda</taxon>
        <taxon>Digenea</taxon>
        <taxon>Strigeidida</taxon>
        <taxon>Schistosomatoidea</taxon>
        <taxon>Schistosomatidae</taxon>
        <taxon>Schistosoma</taxon>
    </lineage>
</organism>
<feature type="domain" description="C2" evidence="5">
    <location>
        <begin position="585"/>
        <end position="706"/>
    </location>
</feature>
<dbReference type="InterPro" id="IPR043567">
    <property type="entry name" value="SYTL1-5_C2B"/>
</dbReference>
<feature type="region of interest" description="Disordered" evidence="4">
    <location>
        <begin position="202"/>
        <end position="319"/>
    </location>
</feature>
<reference evidence="7" key="1">
    <citation type="submission" date="2022-04" db="EMBL/GenBank/DDBJ databases">
        <authorList>
            <person name="Xu L."/>
            <person name="Lv Z."/>
        </authorList>
    </citation>
    <scope>NUCLEOTIDE SEQUENCE</scope>
    <source>
        <strain evidence="7">LV_2022a</strain>
    </source>
</reference>
<dbReference type="Gene3D" id="3.30.40.10">
    <property type="entry name" value="Zinc/RING finger domain, C3HC4 (zinc finger)"/>
    <property type="match status" value="1"/>
</dbReference>
<feature type="compositionally biased region" description="Polar residues" evidence="4">
    <location>
        <begin position="1"/>
        <end position="17"/>
    </location>
</feature>
<evidence type="ECO:0000256" key="1">
    <source>
        <dbReference type="ARBA" id="ARBA00004370"/>
    </source>
</evidence>
<proteinExistence type="predicted"/>
<name>A0AAE2D8W3_SCHME</name>
<dbReference type="InterPro" id="IPR000008">
    <property type="entry name" value="C2_dom"/>
</dbReference>
<protein>
    <recommendedName>
        <fullName evidence="9">Synaptotagmin-like protein</fullName>
    </recommendedName>
</protein>
<evidence type="ECO:0000256" key="4">
    <source>
        <dbReference type="SAM" id="MobiDB-lite"/>
    </source>
</evidence>
<dbReference type="AlphaFoldDB" id="A0AAE2D8W3"/>